<dbReference type="Pfam" id="PF00248">
    <property type="entry name" value="Aldo_ket_red"/>
    <property type="match status" value="1"/>
</dbReference>
<dbReference type="InterPro" id="IPR050523">
    <property type="entry name" value="AKR_Detox_Biosynth"/>
</dbReference>
<dbReference type="AlphaFoldDB" id="A0A9P6GLW4"/>
<evidence type="ECO:0000259" key="2">
    <source>
        <dbReference type="Pfam" id="PF00248"/>
    </source>
</evidence>
<dbReference type="Gene3D" id="3.20.20.100">
    <property type="entry name" value="NADP-dependent oxidoreductase domain"/>
    <property type="match status" value="1"/>
</dbReference>
<dbReference type="InterPro" id="IPR023210">
    <property type="entry name" value="NADP_OxRdtase_dom"/>
</dbReference>
<dbReference type="GO" id="GO:0016491">
    <property type="term" value="F:oxidoreductase activity"/>
    <property type="evidence" value="ECO:0007669"/>
    <property type="project" value="UniProtKB-KW"/>
</dbReference>
<dbReference type="EMBL" id="WJXW01000004">
    <property type="protein sequence ID" value="KAF9737400.1"/>
    <property type="molecule type" value="Genomic_DNA"/>
</dbReference>
<dbReference type="PANTHER" id="PTHR43364">
    <property type="entry name" value="NADH-SPECIFIC METHYLGLYOXAL REDUCTASE-RELATED"/>
    <property type="match status" value="1"/>
</dbReference>
<evidence type="ECO:0000313" key="3">
    <source>
        <dbReference type="EMBL" id="KAF9737400.1"/>
    </source>
</evidence>
<dbReference type="PANTHER" id="PTHR43364:SF4">
    <property type="entry name" value="NAD(P)-LINKED OXIDOREDUCTASE SUPERFAMILY PROTEIN"/>
    <property type="match status" value="1"/>
</dbReference>
<gene>
    <name evidence="3" type="ORF">PMIN01_05179</name>
</gene>
<dbReference type="GO" id="GO:0005829">
    <property type="term" value="C:cytosol"/>
    <property type="evidence" value="ECO:0007669"/>
    <property type="project" value="TreeGrafter"/>
</dbReference>
<evidence type="ECO:0000313" key="4">
    <source>
        <dbReference type="Proteomes" id="UP000756921"/>
    </source>
</evidence>
<sequence length="318" mass="35310">MSPKLKFSTSSLGMAPGSFQDTGSVRPLVSTLKELGINHLDTVARYPPPSPGLAEELVGETATGFIVDTKLFTDLRTDGSGDLGKEKMEKSFSESLDRLKRERVNILYSHRADPATPLKEQVQNFTEQIRQGYCKHWGVSNIPPSVLEEMLKICDENGWQKPRYYQGSYSLITRGIETKLLPIFRSAGMHFNSYQPLAAGFLTGKFANNDYTGTRFDPASPVGNVMQKMFSGDQLMMAVKKFDAAVQEKGLTSPEVAIRWLMHHSVLDDEDGIVLGASRIVQVYATVALTKKGPLEDEVLALAEELWQDVKSLRGEIF</sequence>
<accession>A0A9P6GLW4</accession>
<dbReference type="Proteomes" id="UP000756921">
    <property type="component" value="Unassembled WGS sequence"/>
</dbReference>
<reference evidence="3" key="1">
    <citation type="journal article" date="2020" name="Mol. Plant Microbe Interact.">
        <title>Genome Sequence of the Biocontrol Agent Coniothyrium minitans strain Conio (IMI 134523).</title>
        <authorList>
            <person name="Patel D."/>
            <person name="Shittu T.A."/>
            <person name="Baroncelli R."/>
            <person name="Muthumeenakshi S."/>
            <person name="Osborne T.H."/>
            <person name="Janganan T.K."/>
            <person name="Sreenivasaprasad S."/>
        </authorList>
    </citation>
    <scope>NUCLEOTIDE SEQUENCE</scope>
    <source>
        <strain evidence="3">Conio</strain>
    </source>
</reference>
<organism evidence="3 4">
    <name type="scientific">Paraphaeosphaeria minitans</name>
    <dbReference type="NCBI Taxonomy" id="565426"/>
    <lineage>
        <taxon>Eukaryota</taxon>
        <taxon>Fungi</taxon>
        <taxon>Dikarya</taxon>
        <taxon>Ascomycota</taxon>
        <taxon>Pezizomycotina</taxon>
        <taxon>Dothideomycetes</taxon>
        <taxon>Pleosporomycetidae</taxon>
        <taxon>Pleosporales</taxon>
        <taxon>Massarineae</taxon>
        <taxon>Didymosphaeriaceae</taxon>
        <taxon>Paraphaeosphaeria</taxon>
    </lineage>
</organism>
<dbReference type="OrthoDB" id="48988at2759"/>
<feature type="domain" description="NADP-dependent oxidoreductase" evidence="2">
    <location>
        <begin position="13"/>
        <end position="307"/>
    </location>
</feature>
<name>A0A9P6GLW4_9PLEO</name>
<evidence type="ECO:0000256" key="1">
    <source>
        <dbReference type="ARBA" id="ARBA00023002"/>
    </source>
</evidence>
<comment type="caution">
    <text evidence="3">The sequence shown here is derived from an EMBL/GenBank/DDBJ whole genome shotgun (WGS) entry which is preliminary data.</text>
</comment>
<dbReference type="InterPro" id="IPR036812">
    <property type="entry name" value="NAD(P)_OxRdtase_dom_sf"/>
</dbReference>
<keyword evidence="4" id="KW-1185">Reference proteome</keyword>
<dbReference type="SUPFAM" id="SSF51430">
    <property type="entry name" value="NAD(P)-linked oxidoreductase"/>
    <property type="match status" value="1"/>
</dbReference>
<keyword evidence="1" id="KW-0560">Oxidoreductase</keyword>
<proteinExistence type="predicted"/>
<protein>
    <submittedName>
        <fullName evidence="3">Aldo/keto reductase</fullName>
    </submittedName>
</protein>